<name>A0A6J7WCL1_9CAUD</name>
<dbReference type="Gene3D" id="1.10.530.10">
    <property type="match status" value="1"/>
</dbReference>
<evidence type="ECO:0000313" key="2">
    <source>
        <dbReference type="EMBL" id="CAB5194886.1"/>
    </source>
</evidence>
<evidence type="ECO:0000259" key="1">
    <source>
        <dbReference type="Pfam" id="PF01464"/>
    </source>
</evidence>
<dbReference type="EMBL" id="LR798221">
    <property type="protein sequence ID" value="CAB5194886.1"/>
    <property type="molecule type" value="Genomic_DNA"/>
</dbReference>
<dbReference type="Pfam" id="PF01464">
    <property type="entry name" value="SLT"/>
    <property type="match status" value="1"/>
</dbReference>
<accession>A0A6J7WCL1</accession>
<protein>
    <submittedName>
        <fullName evidence="2">Transglycosylase SLT domain 1</fullName>
    </submittedName>
</protein>
<organism evidence="2">
    <name type="scientific">uncultured Caudovirales phage</name>
    <dbReference type="NCBI Taxonomy" id="2100421"/>
    <lineage>
        <taxon>Viruses</taxon>
        <taxon>Duplodnaviria</taxon>
        <taxon>Heunggongvirae</taxon>
        <taxon>Uroviricota</taxon>
        <taxon>Caudoviricetes</taxon>
        <taxon>Peduoviridae</taxon>
        <taxon>Maltschvirus</taxon>
        <taxon>Maltschvirus maltsch</taxon>
    </lineage>
</organism>
<feature type="domain" description="Transglycosylase SLT" evidence="1">
    <location>
        <begin position="5"/>
        <end position="106"/>
    </location>
</feature>
<gene>
    <name evidence="2" type="ORF">UFOVP175_29</name>
</gene>
<dbReference type="InterPro" id="IPR008258">
    <property type="entry name" value="Transglycosylase_SLT_dom_1"/>
</dbReference>
<sequence>MTTISNLISALIIVESSGNDRAIGDQGRAIGCLQIHKAVVADVNKFTGSHYQWQQMTNRAQARAVCEAYLTHYGKNCSTEQLARRWNGGPTGDRKPATEAYWANVKKHLK</sequence>
<proteinExistence type="predicted"/>
<dbReference type="InterPro" id="IPR023346">
    <property type="entry name" value="Lysozyme-like_dom_sf"/>
</dbReference>
<dbReference type="SUPFAM" id="SSF53955">
    <property type="entry name" value="Lysozyme-like"/>
    <property type="match status" value="1"/>
</dbReference>
<reference evidence="2" key="1">
    <citation type="submission" date="2020-05" db="EMBL/GenBank/DDBJ databases">
        <authorList>
            <person name="Chiriac C."/>
            <person name="Salcher M."/>
            <person name="Ghai R."/>
            <person name="Kavagutti S V."/>
        </authorList>
    </citation>
    <scope>NUCLEOTIDE SEQUENCE</scope>
</reference>